<dbReference type="AlphaFoldDB" id="A0A151MNM4"/>
<accession>A0A151MNM4</accession>
<sequence length="83" mass="9262">METLRQEAVGTRRCIQHEDAPMVGVSVCHHVGVGIREGRQPCWSCVVFSKCELQARGELCSCWEKREDSLSAAARGKKAQFVQ</sequence>
<evidence type="ECO:0000313" key="2">
    <source>
        <dbReference type="Proteomes" id="UP000050525"/>
    </source>
</evidence>
<organism evidence="1 2">
    <name type="scientific">Alligator mississippiensis</name>
    <name type="common">American alligator</name>
    <dbReference type="NCBI Taxonomy" id="8496"/>
    <lineage>
        <taxon>Eukaryota</taxon>
        <taxon>Metazoa</taxon>
        <taxon>Chordata</taxon>
        <taxon>Craniata</taxon>
        <taxon>Vertebrata</taxon>
        <taxon>Euteleostomi</taxon>
        <taxon>Archelosauria</taxon>
        <taxon>Archosauria</taxon>
        <taxon>Crocodylia</taxon>
        <taxon>Alligatoridae</taxon>
        <taxon>Alligatorinae</taxon>
        <taxon>Alligator</taxon>
    </lineage>
</organism>
<keyword evidence="2" id="KW-1185">Reference proteome</keyword>
<name>A0A151MNM4_ALLMI</name>
<dbReference type="Proteomes" id="UP000050525">
    <property type="component" value="Unassembled WGS sequence"/>
</dbReference>
<reference evidence="1 2" key="1">
    <citation type="journal article" date="2012" name="Genome Biol.">
        <title>Sequencing three crocodilian genomes to illuminate the evolution of archosaurs and amniotes.</title>
        <authorList>
            <person name="St John J.A."/>
            <person name="Braun E.L."/>
            <person name="Isberg S.R."/>
            <person name="Miles L.G."/>
            <person name="Chong A.Y."/>
            <person name="Gongora J."/>
            <person name="Dalzell P."/>
            <person name="Moran C."/>
            <person name="Bed'hom B."/>
            <person name="Abzhanov A."/>
            <person name="Burgess S.C."/>
            <person name="Cooksey A.M."/>
            <person name="Castoe T.A."/>
            <person name="Crawford N.G."/>
            <person name="Densmore L.D."/>
            <person name="Drew J.C."/>
            <person name="Edwards S.V."/>
            <person name="Faircloth B.C."/>
            <person name="Fujita M.K."/>
            <person name="Greenwold M.J."/>
            <person name="Hoffmann F.G."/>
            <person name="Howard J.M."/>
            <person name="Iguchi T."/>
            <person name="Janes D.E."/>
            <person name="Khan S.Y."/>
            <person name="Kohno S."/>
            <person name="de Koning A.J."/>
            <person name="Lance S.L."/>
            <person name="McCarthy F.M."/>
            <person name="McCormack J.E."/>
            <person name="Merchant M.E."/>
            <person name="Peterson D.G."/>
            <person name="Pollock D.D."/>
            <person name="Pourmand N."/>
            <person name="Raney B.J."/>
            <person name="Roessler K.A."/>
            <person name="Sanford J.R."/>
            <person name="Sawyer R.H."/>
            <person name="Schmidt C.J."/>
            <person name="Triplett E.W."/>
            <person name="Tuberville T.D."/>
            <person name="Venegas-Anaya M."/>
            <person name="Howard J.T."/>
            <person name="Jarvis E.D."/>
            <person name="Guillette L.J.Jr."/>
            <person name="Glenn T.C."/>
            <person name="Green R.E."/>
            <person name="Ray D.A."/>
        </authorList>
    </citation>
    <scope>NUCLEOTIDE SEQUENCE [LARGE SCALE GENOMIC DNA]</scope>
    <source>
        <strain evidence="1">KSC_2009_1</strain>
    </source>
</reference>
<comment type="caution">
    <text evidence="1">The sequence shown here is derived from an EMBL/GenBank/DDBJ whole genome shotgun (WGS) entry which is preliminary data.</text>
</comment>
<gene>
    <name evidence="1" type="ORF">Y1Q_0003766</name>
</gene>
<proteinExistence type="predicted"/>
<protein>
    <submittedName>
        <fullName evidence="1">Uncharacterized protein</fullName>
    </submittedName>
</protein>
<dbReference type="EMBL" id="AKHW03005657">
    <property type="protein sequence ID" value="KYO25990.1"/>
    <property type="molecule type" value="Genomic_DNA"/>
</dbReference>
<evidence type="ECO:0000313" key="1">
    <source>
        <dbReference type="EMBL" id="KYO25990.1"/>
    </source>
</evidence>